<dbReference type="SUPFAM" id="SSF51445">
    <property type="entry name" value="(Trans)glycosidases"/>
    <property type="match status" value="1"/>
</dbReference>
<comment type="caution">
    <text evidence="4">The sequence shown here is derived from an EMBL/GenBank/DDBJ whole genome shotgun (WGS) entry which is preliminary data.</text>
</comment>
<dbReference type="GO" id="GO:0005975">
    <property type="term" value="P:carbohydrate metabolic process"/>
    <property type="evidence" value="ECO:0007669"/>
    <property type="project" value="InterPro"/>
</dbReference>
<dbReference type="PANTHER" id="PTHR11177:SF317">
    <property type="entry name" value="CHITINASE 12-RELATED"/>
    <property type="match status" value="1"/>
</dbReference>
<name>A0A5J4SLW1_9ZZZZ</name>
<dbReference type="InterPro" id="IPR029070">
    <property type="entry name" value="Chitinase_insertion_sf"/>
</dbReference>
<organism evidence="4">
    <name type="scientific">termite gut metagenome</name>
    <dbReference type="NCBI Taxonomy" id="433724"/>
    <lineage>
        <taxon>unclassified sequences</taxon>
        <taxon>metagenomes</taxon>
        <taxon>organismal metagenomes</taxon>
    </lineage>
</organism>
<dbReference type="PANTHER" id="PTHR11177">
    <property type="entry name" value="CHITINASE"/>
    <property type="match status" value="1"/>
</dbReference>
<dbReference type="Pfam" id="PF00704">
    <property type="entry name" value="Glyco_hydro_18"/>
    <property type="match status" value="1"/>
</dbReference>
<dbReference type="InterPro" id="IPR001579">
    <property type="entry name" value="Glyco_hydro_18_chit_AS"/>
</dbReference>
<accession>A0A5J4SLW1</accession>
<dbReference type="AlphaFoldDB" id="A0A5J4SLW1"/>
<keyword evidence="2 4" id="KW-0326">Glycosidase</keyword>
<evidence type="ECO:0000256" key="2">
    <source>
        <dbReference type="ARBA" id="ARBA00023295"/>
    </source>
</evidence>
<reference evidence="4" key="1">
    <citation type="submission" date="2019-03" db="EMBL/GenBank/DDBJ databases">
        <title>Single cell metagenomics reveals metabolic interactions within the superorganism composed of flagellate Streblomastix strix and complex community of Bacteroidetes bacteria on its surface.</title>
        <authorList>
            <person name="Treitli S.C."/>
            <person name="Kolisko M."/>
            <person name="Husnik F."/>
            <person name="Keeling P."/>
            <person name="Hampl V."/>
        </authorList>
    </citation>
    <scope>NUCLEOTIDE SEQUENCE</scope>
    <source>
        <strain evidence="4">STM</strain>
    </source>
</reference>
<dbReference type="Gene3D" id="3.20.20.80">
    <property type="entry name" value="Glycosidases"/>
    <property type="match status" value="1"/>
</dbReference>
<dbReference type="EMBL" id="SNRY01000137">
    <property type="protein sequence ID" value="KAA6346250.1"/>
    <property type="molecule type" value="Genomic_DNA"/>
</dbReference>
<dbReference type="InterPro" id="IPR050314">
    <property type="entry name" value="Glycosyl_Hydrlase_18"/>
</dbReference>
<evidence type="ECO:0000259" key="3">
    <source>
        <dbReference type="PROSITE" id="PS51910"/>
    </source>
</evidence>
<keyword evidence="1 4" id="KW-0378">Hydrolase</keyword>
<dbReference type="EC" id="3.2.1.14" evidence="4"/>
<dbReference type="PROSITE" id="PS51910">
    <property type="entry name" value="GH18_2"/>
    <property type="match status" value="1"/>
</dbReference>
<proteinExistence type="predicted"/>
<evidence type="ECO:0000313" key="4">
    <source>
        <dbReference type="EMBL" id="KAA6346250.1"/>
    </source>
</evidence>
<dbReference type="GO" id="GO:0008061">
    <property type="term" value="F:chitin binding"/>
    <property type="evidence" value="ECO:0007669"/>
    <property type="project" value="InterPro"/>
</dbReference>
<gene>
    <name evidence="4" type="ORF">EZS27_006221</name>
</gene>
<dbReference type="CDD" id="cd06548">
    <property type="entry name" value="GH18_chitinase"/>
    <property type="match status" value="1"/>
</dbReference>
<feature type="domain" description="GH18" evidence="3">
    <location>
        <begin position="49"/>
        <end position="357"/>
    </location>
</feature>
<dbReference type="InterPro" id="IPR001223">
    <property type="entry name" value="Glyco_hydro18_cat"/>
</dbReference>
<sequence>MPVDKNTIFSYIPLMSKTIFFVKKLRLFLLLATLFLSITASGQKAKKERVVVAYVTSWSSCIPNLDVITHINYAFGHVNDTFNGVRINNEQRLRTLTDLKKQKPLLKVLLSIGGWGSGRFSEMAGNETNRKAFAADCKRVINEFGLDGVDLDWEYPTSGMANISSSPDDTKNFTLLIQNIRSLIGEDKLLTLASSANAKYIDFEAIEPYMDFVNIMTYDIGRPPHHHSALSPSEFTRGLTCQSSVEAHVKAGMPIHKLVLGIPFYGHGTDEISNFINYKDIIKLEGYTRRWDNAAKVPYLVDSLEKFVCCYDDAESIEIKCQYIDTLGMLGGMYWDYDGDDEQGTLQKAVYEGVTKRR</sequence>
<dbReference type="Gene3D" id="3.10.50.10">
    <property type="match status" value="1"/>
</dbReference>
<dbReference type="PROSITE" id="PS01095">
    <property type="entry name" value="GH18_1"/>
    <property type="match status" value="1"/>
</dbReference>
<dbReference type="GO" id="GO:0008843">
    <property type="term" value="F:endochitinase activity"/>
    <property type="evidence" value="ECO:0007669"/>
    <property type="project" value="UniProtKB-EC"/>
</dbReference>
<dbReference type="SMART" id="SM00636">
    <property type="entry name" value="Glyco_18"/>
    <property type="match status" value="1"/>
</dbReference>
<dbReference type="InterPro" id="IPR017853">
    <property type="entry name" value="GH"/>
</dbReference>
<protein>
    <submittedName>
        <fullName evidence="4">Chitinase A1</fullName>
        <ecNumber evidence="4">3.2.1.14</ecNumber>
    </submittedName>
</protein>
<dbReference type="InterPro" id="IPR011583">
    <property type="entry name" value="Chitinase_II/V-like_cat"/>
</dbReference>
<evidence type="ECO:0000256" key="1">
    <source>
        <dbReference type="ARBA" id="ARBA00022801"/>
    </source>
</evidence>